<evidence type="ECO:0000313" key="2">
    <source>
        <dbReference type="EMBL" id="KKQ36236.1"/>
    </source>
</evidence>
<gene>
    <name evidence="2" type="ORF">US52_C0004G0002</name>
</gene>
<keyword evidence="1" id="KW-1133">Transmembrane helix</keyword>
<keyword evidence="1" id="KW-0812">Transmembrane</keyword>
<reference evidence="2 3" key="1">
    <citation type="journal article" date="2015" name="Nature">
        <title>rRNA introns, odd ribosomes, and small enigmatic genomes across a large radiation of phyla.</title>
        <authorList>
            <person name="Brown C.T."/>
            <person name="Hug L.A."/>
            <person name="Thomas B.C."/>
            <person name="Sharon I."/>
            <person name="Castelle C.J."/>
            <person name="Singh A."/>
            <person name="Wilkins M.J."/>
            <person name="Williams K.H."/>
            <person name="Banfield J.F."/>
        </authorList>
    </citation>
    <scope>NUCLEOTIDE SEQUENCE [LARGE SCALE GENOMIC DNA]</scope>
</reference>
<keyword evidence="1" id="KW-0472">Membrane</keyword>
<protein>
    <submittedName>
        <fullName evidence="2">Uncharacterized protein</fullName>
    </submittedName>
</protein>
<evidence type="ECO:0000256" key="1">
    <source>
        <dbReference type="SAM" id="Phobius"/>
    </source>
</evidence>
<dbReference type="EMBL" id="LBTH01000004">
    <property type="protein sequence ID" value="KKQ36236.1"/>
    <property type="molecule type" value="Genomic_DNA"/>
</dbReference>
<proteinExistence type="predicted"/>
<evidence type="ECO:0000313" key="3">
    <source>
        <dbReference type="Proteomes" id="UP000034852"/>
    </source>
</evidence>
<dbReference type="Proteomes" id="UP000034852">
    <property type="component" value="Unassembled WGS sequence"/>
</dbReference>
<organism evidence="2 3">
    <name type="scientific">candidate division WS6 bacterium GW2011_GWA2_37_6</name>
    <dbReference type="NCBI Taxonomy" id="1619087"/>
    <lineage>
        <taxon>Bacteria</taxon>
        <taxon>Candidatus Dojkabacteria</taxon>
    </lineage>
</organism>
<feature type="transmembrane region" description="Helical" evidence="1">
    <location>
        <begin position="12"/>
        <end position="35"/>
    </location>
</feature>
<name>A0A0G0K6I1_9BACT</name>
<sequence length="215" mass="24551">MVKKLIKVIISLSLFIVFLVVCFALFAVFSIAGWLHTYKTFTQKELVAVVELEGMQIDEQGYEYTTIKYKPVKDQSALTSIFSSREGDGDQYEETKEYKIYGDQVELGGDFIKFSNALNLFGIKNIYKVSRLEGDFSNPDKAANVEKGKRTVYAINGGTDDYWKFLQENTEDMDFIVDSVYGSYSSKFIRGEKTTYGLYVTEDGFILDDIDKKKD</sequence>
<dbReference type="AlphaFoldDB" id="A0A0G0K6I1"/>
<comment type="caution">
    <text evidence="2">The sequence shown here is derived from an EMBL/GenBank/DDBJ whole genome shotgun (WGS) entry which is preliminary data.</text>
</comment>
<accession>A0A0G0K6I1</accession>